<name>A0ABV9TPA7_9MICC</name>
<reference evidence="3" key="1">
    <citation type="journal article" date="2019" name="Int. J. Syst. Evol. Microbiol.">
        <title>The Global Catalogue of Microorganisms (GCM) 10K type strain sequencing project: providing services to taxonomists for standard genome sequencing and annotation.</title>
        <authorList>
            <consortium name="The Broad Institute Genomics Platform"/>
            <consortium name="The Broad Institute Genome Sequencing Center for Infectious Disease"/>
            <person name="Wu L."/>
            <person name="Ma J."/>
        </authorList>
    </citation>
    <scope>NUCLEOTIDE SEQUENCE [LARGE SCALE GENOMIC DNA]</scope>
    <source>
        <strain evidence="3">CGMCC 4.6946</strain>
    </source>
</reference>
<feature type="domain" description="SnoaL-like" evidence="1">
    <location>
        <begin position="14"/>
        <end position="127"/>
    </location>
</feature>
<keyword evidence="3" id="KW-1185">Reference proteome</keyword>
<sequence length="148" mass="16301">MSTSSADQHRDVIHRWVASFNAHDAVGVAALYGQDASVVHPAYRQPLRGRKPVQDDTRAYMVALPNVSAELNRVVVDQDCAAAQVTVRGVHAGLLVLATGTRPPTGRPLEFTVALFCRFGPEGEIVEEHRYYDVDDIRGQLGDAEHRR</sequence>
<dbReference type="EMBL" id="JBHSIW010000024">
    <property type="protein sequence ID" value="MFC4905065.1"/>
    <property type="molecule type" value="Genomic_DNA"/>
</dbReference>
<dbReference type="SUPFAM" id="SSF54427">
    <property type="entry name" value="NTF2-like"/>
    <property type="match status" value="1"/>
</dbReference>
<organism evidence="2 3">
    <name type="scientific">Kocuria oceani</name>
    <dbReference type="NCBI Taxonomy" id="988827"/>
    <lineage>
        <taxon>Bacteria</taxon>
        <taxon>Bacillati</taxon>
        <taxon>Actinomycetota</taxon>
        <taxon>Actinomycetes</taxon>
        <taxon>Micrococcales</taxon>
        <taxon>Micrococcaceae</taxon>
        <taxon>Kocuria</taxon>
    </lineage>
</organism>
<evidence type="ECO:0000313" key="3">
    <source>
        <dbReference type="Proteomes" id="UP001595797"/>
    </source>
</evidence>
<accession>A0ABV9TPA7</accession>
<dbReference type="Proteomes" id="UP001595797">
    <property type="component" value="Unassembled WGS sequence"/>
</dbReference>
<protein>
    <submittedName>
        <fullName evidence="2">Nuclear transport factor 2 family protein</fullName>
    </submittedName>
</protein>
<dbReference type="InterPro" id="IPR032710">
    <property type="entry name" value="NTF2-like_dom_sf"/>
</dbReference>
<dbReference type="InterPro" id="IPR037401">
    <property type="entry name" value="SnoaL-like"/>
</dbReference>
<comment type="caution">
    <text evidence="2">The sequence shown here is derived from an EMBL/GenBank/DDBJ whole genome shotgun (WGS) entry which is preliminary data.</text>
</comment>
<evidence type="ECO:0000313" key="2">
    <source>
        <dbReference type="EMBL" id="MFC4905065.1"/>
    </source>
</evidence>
<proteinExistence type="predicted"/>
<gene>
    <name evidence="2" type="ORF">ACFPCS_15960</name>
</gene>
<evidence type="ECO:0000259" key="1">
    <source>
        <dbReference type="Pfam" id="PF12680"/>
    </source>
</evidence>
<dbReference type="RefSeq" id="WP_277551325.1">
    <property type="nucleotide sequence ID" value="NZ_JARAMH010000008.1"/>
</dbReference>
<dbReference type="Pfam" id="PF12680">
    <property type="entry name" value="SnoaL_2"/>
    <property type="match status" value="1"/>
</dbReference>
<dbReference type="Gene3D" id="3.10.450.50">
    <property type="match status" value="1"/>
</dbReference>